<gene>
    <name evidence="1" type="ORF">IC006_1247</name>
    <name evidence="2" type="ORF">IC007_1222</name>
</gene>
<accession>A0A510DUU7</accession>
<sequence length="49" mass="5243">MPYLDAEAYIGCIDIECDGNPYEIVTDNLECGYVCAGEAAAISACEIFC</sequence>
<keyword evidence="3" id="KW-1185">Reference proteome</keyword>
<dbReference type="EMBL" id="AP018929">
    <property type="protein sequence ID" value="BBG23949.1"/>
    <property type="molecule type" value="Genomic_DNA"/>
</dbReference>
<evidence type="ECO:0000313" key="2">
    <source>
        <dbReference type="EMBL" id="BBG26704.1"/>
    </source>
</evidence>
<dbReference type="KEGG" id="step:IC006_1247"/>
<dbReference type="EMBL" id="AP018930">
    <property type="protein sequence ID" value="BBG26704.1"/>
    <property type="molecule type" value="Genomic_DNA"/>
</dbReference>
<reference evidence="4" key="1">
    <citation type="submission" date="2018-09" db="EMBL/GenBank/DDBJ databases">
        <title>Complete Genome Sequencing of Sulfolobus sp. JCM 16834.</title>
        <authorList>
            <person name="Kato S."/>
            <person name="Itoh T."/>
            <person name="Ohkuma M."/>
        </authorList>
    </citation>
    <scope>NUCLEOTIDE SEQUENCE [LARGE SCALE GENOMIC DNA]</scope>
    <source>
        <strain evidence="4">IC-007</strain>
    </source>
</reference>
<dbReference type="Proteomes" id="UP000325030">
    <property type="component" value="Chromosome"/>
</dbReference>
<evidence type="ECO:0000313" key="4">
    <source>
        <dbReference type="Proteomes" id="UP000325030"/>
    </source>
</evidence>
<name>A0A510DUU7_9CREN</name>
<protein>
    <submittedName>
        <fullName evidence="1">Uncharacterized protein</fullName>
    </submittedName>
</protein>
<evidence type="ECO:0000313" key="1">
    <source>
        <dbReference type="EMBL" id="BBG23949.1"/>
    </source>
</evidence>
<organism evidence="1 3">
    <name type="scientific">Sulfuracidifex tepidarius</name>
    <dbReference type="NCBI Taxonomy" id="1294262"/>
    <lineage>
        <taxon>Archaea</taxon>
        <taxon>Thermoproteota</taxon>
        <taxon>Thermoprotei</taxon>
        <taxon>Sulfolobales</taxon>
        <taxon>Sulfolobaceae</taxon>
        <taxon>Sulfuracidifex</taxon>
    </lineage>
</organism>
<reference evidence="1 3" key="2">
    <citation type="journal article" date="2020" name="Int. J. Syst. Evol. Microbiol.">
        <title>Sulfuracidifex tepidarius gen. nov., sp. nov. and transfer of Sulfolobus metallicus Huber and Stetter 1992 to the genus Sulfuracidifex as Sulfuracidifex metallicus comb. nov.</title>
        <authorList>
            <person name="Itoh T."/>
            <person name="Miura T."/>
            <person name="Sakai H.D."/>
            <person name="Kato S."/>
            <person name="Ohkuma M."/>
            <person name="Takashina T."/>
        </authorList>
    </citation>
    <scope>NUCLEOTIDE SEQUENCE [LARGE SCALE GENOMIC DNA]</scope>
    <source>
        <strain evidence="1 3">IC-006</strain>
        <strain evidence="2">IC-007</strain>
    </source>
</reference>
<dbReference type="STRING" id="1294262.GCA_001316085_01209"/>
<evidence type="ECO:0000313" key="3">
    <source>
        <dbReference type="Proteomes" id="UP000322983"/>
    </source>
</evidence>
<dbReference type="AlphaFoldDB" id="A0A510DUU7"/>
<dbReference type="Proteomes" id="UP000322983">
    <property type="component" value="Chromosome"/>
</dbReference>
<proteinExistence type="predicted"/>
<accession>A0A510E2H4</accession>